<dbReference type="KEGG" id="llh:I41_14770"/>
<feature type="binding site" evidence="7">
    <location>
        <position position="84"/>
    </location>
    <ligand>
        <name>[2Fe-2S] cluster</name>
        <dbReference type="ChEBI" id="CHEBI:190135"/>
    </ligand>
</feature>
<dbReference type="InterPro" id="IPR002023">
    <property type="entry name" value="NuoE-like"/>
</dbReference>
<dbReference type="RefSeq" id="WP_145431890.1">
    <property type="nucleotide sequence ID" value="NZ_CP036339.1"/>
</dbReference>
<dbReference type="OrthoDB" id="9807941at2"/>
<evidence type="ECO:0000256" key="6">
    <source>
        <dbReference type="ARBA" id="ARBA00034078"/>
    </source>
</evidence>
<keyword evidence="9" id="KW-1185">Reference proteome</keyword>
<reference evidence="8 9" key="1">
    <citation type="submission" date="2019-02" db="EMBL/GenBank/DDBJ databases">
        <title>Deep-cultivation of Planctomycetes and their phenomic and genomic characterization uncovers novel biology.</title>
        <authorList>
            <person name="Wiegand S."/>
            <person name="Jogler M."/>
            <person name="Boedeker C."/>
            <person name="Pinto D."/>
            <person name="Vollmers J."/>
            <person name="Rivas-Marin E."/>
            <person name="Kohn T."/>
            <person name="Peeters S.H."/>
            <person name="Heuer A."/>
            <person name="Rast P."/>
            <person name="Oberbeckmann S."/>
            <person name="Bunk B."/>
            <person name="Jeske O."/>
            <person name="Meyerdierks A."/>
            <person name="Storesund J.E."/>
            <person name="Kallscheuer N."/>
            <person name="Luecker S."/>
            <person name="Lage O.M."/>
            <person name="Pohl T."/>
            <person name="Merkel B.J."/>
            <person name="Hornburger P."/>
            <person name="Mueller R.-W."/>
            <person name="Bruemmer F."/>
            <person name="Labrenz M."/>
            <person name="Spormann A.M."/>
            <person name="Op den Camp H."/>
            <person name="Overmann J."/>
            <person name="Amann R."/>
            <person name="Jetten M.S.M."/>
            <person name="Mascher T."/>
            <person name="Medema M.H."/>
            <person name="Devos D.P."/>
            <person name="Kaster A.-K."/>
            <person name="Ovreas L."/>
            <person name="Rohde M."/>
            <person name="Galperin M.Y."/>
            <person name="Jogler C."/>
        </authorList>
    </citation>
    <scope>NUCLEOTIDE SEQUENCE [LARGE SCALE GENOMIC DNA]</scope>
    <source>
        <strain evidence="8 9">I41</strain>
    </source>
</reference>
<dbReference type="Gene3D" id="3.40.30.10">
    <property type="entry name" value="Glutaredoxin"/>
    <property type="match status" value="1"/>
</dbReference>
<dbReference type="PROSITE" id="PS01099">
    <property type="entry name" value="COMPLEX1_24K"/>
    <property type="match status" value="1"/>
</dbReference>
<dbReference type="CDD" id="cd03064">
    <property type="entry name" value="TRX_Fd_NuoE"/>
    <property type="match status" value="1"/>
</dbReference>
<feature type="binding site" evidence="7">
    <location>
        <position position="125"/>
    </location>
    <ligand>
        <name>[2Fe-2S] cluster</name>
        <dbReference type="ChEBI" id="CHEBI:190135"/>
    </ligand>
</feature>
<comment type="cofactor">
    <cofactor evidence="7">
        <name>[2Fe-2S] cluster</name>
        <dbReference type="ChEBI" id="CHEBI:190135"/>
    </cofactor>
    <text evidence="7">Binds 1 [2Fe-2S] cluster.</text>
</comment>
<dbReference type="InterPro" id="IPR041921">
    <property type="entry name" value="NuoE_N"/>
</dbReference>
<dbReference type="GO" id="GO:0046872">
    <property type="term" value="F:metal ion binding"/>
    <property type="evidence" value="ECO:0007669"/>
    <property type="project" value="UniProtKB-KW"/>
</dbReference>
<proteinExistence type="inferred from homology"/>
<dbReference type="PIRSF" id="PIRSF000216">
    <property type="entry name" value="NADH_DH_24kDa"/>
    <property type="match status" value="1"/>
</dbReference>
<keyword evidence="4 7" id="KW-0408">Iron</keyword>
<organism evidence="8 9">
    <name type="scientific">Lacipirellula limnantheis</name>
    <dbReference type="NCBI Taxonomy" id="2528024"/>
    <lineage>
        <taxon>Bacteria</taxon>
        <taxon>Pseudomonadati</taxon>
        <taxon>Planctomycetota</taxon>
        <taxon>Planctomycetia</taxon>
        <taxon>Pirellulales</taxon>
        <taxon>Lacipirellulaceae</taxon>
        <taxon>Lacipirellula</taxon>
    </lineage>
</organism>
<accession>A0A517TVA3</accession>
<dbReference type="GO" id="GO:0003954">
    <property type="term" value="F:NADH dehydrogenase activity"/>
    <property type="evidence" value="ECO:0007669"/>
    <property type="project" value="TreeGrafter"/>
</dbReference>
<evidence type="ECO:0000256" key="3">
    <source>
        <dbReference type="ARBA" id="ARBA00022723"/>
    </source>
</evidence>
<dbReference type="GO" id="GO:0051537">
    <property type="term" value="F:2 iron, 2 sulfur cluster binding"/>
    <property type="evidence" value="ECO:0007669"/>
    <property type="project" value="UniProtKB-KW"/>
</dbReference>
<feature type="binding site" evidence="7">
    <location>
        <position position="129"/>
    </location>
    <ligand>
        <name>[2Fe-2S] cluster</name>
        <dbReference type="ChEBI" id="CHEBI:190135"/>
    </ligand>
</feature>
<sequence length="157" mass="17936">MPVLSEQIRERIRAEFPKYPDRRAVTLPALHIVHDELRQVSPEAIREISELLEIHPAEIHDTMSFYNFFREPDRPLGKRRVWVCRSISCMLRGGEELLENLSHKWHVGPGQTSSDGSVSLEYAECLGACEGAPCILVDDECHMNVSEEDVERIVGKQ</sequence>
<keyword evidence="3 7" id="KW-0479">Metal-binding</keyword>
<keyword evidence="8" id="KW-0560">Oxidoreductase</keyword>
<dbReference type="AlphaFoldDB" id="A0A517TVA3"/>
<keyword evidence="2 7" id="KW-0001">2Fe-2S</keyword>
<dbReference type="PANTHER" id="PTHR10371">
    <property type="entry name" value="NADH DEHYDROGENASE UBIQUINONE FLAVOPROTEIN 2, MITOCHONDRIAL"/>
    <property type="match status" value="1"/>
</dbReference>
<feature type="binding site" evidence="7">
    <location>
        <position position="89"/>
    </location>
    <ligand>
        <name>[2Fe-2S] cluster</name>
        <dbReference type="ChEBI" id="CHEBI:190135"/>
    </ligand>
</feature>
<dbReference type="Gene3D" id="1.10.10.1590">
    <property type="entry name" value="NADH-quinone oxidoreductase subunit E"/>
    <property type="match status" value="1"/>
</dbReference>
<dbReference type="InterPro" id="IPR042128">
    <property type="entry name" value="NuoE_dom"/>
</dbReference>
<protein>
    <submittedName>
        <fullName evidence="8">NADH-quinone oxidoreductase subunit 2</fullName>
        <ecNumber evidence="8">1.6.5.11</ecNumber>
    </submittedName>
</protein>
<evidence type="ECO:0000256" key="7">
    <source>
        <dbReference type="PIRSR" id="PIRSR000216-1"/>
    </source>
</evidence>
<dbReference type="EC" id="1.6.5.11" evidence="8"/>
<evidence type="ECO:0000256" key="4">
    <source>
        <dbReference type="ARBA" id="ARBA00023004"/>
    </source>
</evidence>
<evidence type="ECO:0000313" key="9">
    <source>
        <dbReference type="Proteomes" id="UP000317909"/>
    </source>
</evidence>
<evidence type="ECO:0000256" key="2">
    <source>
        <dbReference type="ARBA" id="ARBA00022714"/>
    </source>
</evidence>
<comment type="similarity">
    <text evidence="1">Belongs to the complex I 24 kDa subunit family.</text>
</comment>
<evidence type="ECO:0000256" key="5">
    <source>
        <dbReference type="ARBA" id="ARBA00023014"/>
    </source>
</evidence>
<keyword evidence="5 7" id="KW-0411">Iron-sulfur</keyword>
<evidence type="ECO:0000256" key="1">
    <source>
        <dbReference type="ARBA" id="ARBA00010643"/>
    </source>
</evidence>
<comment type="cofactor">
    <cofactor evidence="6">
        <name>[2Fe-2S] cluster</name>
        <dbReference type="ChEBI" id="CHEBI:190135"/>
    </cofactor>
</comment>
<name>A0A517TVA3_9BACT</name>
<dbReference type="PANTHER" id="PTHR10371:SF3">
    <property type="entry name" value="NADH DEHYDROGENASE [UBIQUINONE] FLAVOPROTEIN 2, MITOCHONDRIAL"/>
    <property type="match status" value="1"/>
</dbReference>
<dbReference type="InterPro" id="IPR036249">
    <property type="entry name" value="Thioredoxin-like_sf"/>
</dbReference>
<dbReference type="SUPFAM" id="SSF52833">
    <property type="entry name" value="Thioredoxin-like"/>
    <property type="match status" value="1"/>
</dbReference>
<gene>
    <name evidence="8" type="primary">nqo2</name>
    <name evidence="8" type="ORF">I41_14770</name>
</gene>
<dbReference type="Proteomes" id="UP000317909">
    <property type="component" value="Chromosome"/>
</dbReference>
<dbReference type="Pfam" id="PF01257">
    <property type="entry name" value="2Fe-2S_thioredx"/>
    <property type="match status" value="1"/>
</dbReference>
<dbReference type="EMBL" id="CP036339">
    <property type="protein sequence ID" value="QDT72305.1"/>
    <property type="molecule type" value="Genomic_DNA"/>
</dbReference>
<evidence type="ECO:0000313" key="8">
    <source>
        <dbReference type="EMBL" id="QDT72305.1"/>
    </source>
</evidence>